<dbReference type="Gene3D" id="3.40.1690.10">
    <property type="entry name" value="secretion proteins EscU"/>
    <property type="match status" value="1"/>
</dbReference>
<dbReference type="InterPro" id="IPR029025">
    <property type="entry name" value="T3SS_substrate_exporter_C"/>
</dbReference>
<evidence type="ECO:0000256" key="1">
    <source>
        <dbReference type="ARBA" id="ARBA00010690"/>
    </source>
</evidence>
<keyword evidence="3" id="KW-0653">Protein transport</keyword>
<dbReference type="SUPFAM" id="SSF160544">
    <property type="entry name" value="EscU C-terminal domain-like"/>
    <property type="match status" value="1"/>
</dbReference>
<proteinExistence type="inferred from homology"/>
<keyword evidence="6" id="KW-1185">Reference proteome</keyword>
<dbReference type="PANTHER" id="PTHR30531">
    <property type="entry name" value="FLAGELLAR BIOSYNTHETIC PROTEIN FLHB"/>
    <property type="match status" value="1"/>
</dbReference>
<dbReference type="GO" id="GO:0009306">
    <property type="term" value="P:protein secretion"/>
    <property type="evidence" value="ECO:0007669"/>
    <property type="project" value="InterPro"/>
</dbReference>
<evidence type="ECO:0000256" key="4">
    <source>
        <dbReference type="ARBA" id="ARBA00025078"/>
    </source>
</evidence>
<dbReference type="GO" id="GO:0005886">
    <property type="term" value="C:plasma membrane"/>
    <property type="evidence" value="ECO:0007669"/>
    <property type="project" value="TreeGrafter"/>
</dbReference>
<organism evidence="5 6">
    <name type="scientific">Natronospira elongata</name>
    <dbReference type="NCBI Taxonomy" id="3110268"/>
    <lineage>
        <taxon>Bacteria</taxon>
        <taxon>Pseudomonadati</taxon>
        <taxon>Pseudomonadota</taxon>
        <taxon>Gammaproteobacteria</taxon>
        <taxon>Natronospirales</taxon>
        <taxon>Natronospiraceae</taxon>
        <taxon>Natronospira</taxon>
    </lineage>
</organism>
<dbReference type="RefSeq" id="WP_346049322.1">
    <property type="nucleotide sequence ID" value="NZ_JAYGII010000001.1"/>
</dbReference>
<evidence type="ECO:0000256" key="3">
    <source>
        <dbReference type="ARBA" id="ARBA00023225"/>
    </source>
</evidence>
<comment type="function">
    <text evidence="4">Required for formation of the rod structure in the basal body of the flagellar apparatus. Together with FliI and FliH, may constitute the export apparatus of flagellin.</text>
</comment>
<reference evidence="5 6" key="1">
    <citation type="submission" date="2023-12" db="EMBL/GenBank/DDBJ databases">
        <title>Whole-genome sequencing of halo(alkali)philic microorganisms from hypersaline lakes.</title>
        <authorList>
            <person name="Sorokin D.Y."/>
            <person name="Merkel A.Y."/>
            <person name="Messina E."/>
            <person name="Yakimov M."/>
        </authorList>
    </citation>
    <scope>NUCLEOTIDE SEQUENCE [LARGE SCALE GENOMIC DNA]</scope>
    <source>
        <strain evidence="5 6">AB-CW1</strain>
    </source>
</reference>
<dbReference type="InterPro" id="IPR006135">
    <property type="entry name" value="T3SS_substrate_exporter"/>
</dbReference>
<comment type="caution">
    <text evidence="5">The sequence shown here is derived from an EMBL/GenBank/DDBJ whole genome shotgun (WGS) entry which is preliminary data.</text>
</comment>
<keyword evidence="3" id="KW-1006">Bacterial flagellum protein export</keyword>
<dbReference type="Proteomes" id="UP001302316">
    <property type="component" value="Unassembled WGS sequence"/>
</dbReference>
<accession>A0AAP6MKI0</accession>
<dbReference type="Pfam" id="PF01312">
    <property type="entry name" value="Bac_export_2"/>
    <property type="match status" value="1"/>
</dbReference>
<evidence type="ECO:0000313" key="5">
    <source>
        <dbReference type="EMBL" id="MEA5444285.1"/>
    </source>
</evidence>
<dbReference type="AlphaFoldDB" id="A0AAP6MKI0"/>
<comment type="similarity">
    <text evidence="1">Belongs to the type III secretion exporter family.</text>
</comment>
<dbReference type="EMBL" id="JAYGII010000001">
    <property type="protein sequence ID" value="MEA5444285.1"/>
    <property type="molecule type" value="Genomic_DNA"/>
</dbReference>
<evidence type="ECO:0000256" key="2">
    <source>
        <dbReference type="ARBA" id="ARBA00021622"/>
    </source>
</evidence>
<protein>
    <recommendedName>
        <fullName evidence="2">Flagellar biosynthetic protein FlhB</fullName>
    </recommendedName>
</protein>
<keyword evidence="3" id="KW-0813">Transport</keyword>
<dbReference type="PANTHER" id="PTHR30531:SF12">
    <property type="entry name" value="FLAGELLAR BIOSYNTHETIC PROTEIN FLHB"/>
    <property type="match status" value="1"/>
</dbReference>
<gene>
    <name evidence="5" type="ORF">VCB98_00440</name>
</gene>
<name>A0AAP6MKI0_9GAMM</name>
<evidence type="ECO:0000313" key="6">
    <source>
        <dbReference type="Proteomes" id="UP001302316"/>
    </source>
</evidence>
<sequence length="104" mass="11287">MSEHSSSRNDAELAVALHYDGEGAPEVTAKGRRKLAAEILELAESHGIPIHEDPELVQFLARLEVGDQIPRALYVAVAEVIAFAYWVSGRSPKNTSDQDTDGTT</sequence>